<evidence type="ECO:0000313" key="1">
    <source>
        <dbReference type="EMBL" id="KKM98696.1"/>
    </source>
</evidence>
<sequence>MKGWKTKVGVVLFAIGSGLIAIGQPDFGAAAVSLAAAFGFYGIGHKIEKAGG</sequence>
<dbReference type="EMBL" id="LAZR01005589">
    <property type="protein sequence ID" value="KKM98696.1"/>
    <property type="molecule type" value="Genomic_DNA"/>
</dbReference>
<proteinExistence type="predicted"/>
<name>A0A0F9MHE0_9ZZZZ</name>
<protein>
    <submittedName>
        <fullName evidence="1">Uncharacterized protein</fullName>
    </submittedName>
</protein>
<reference evidence="1" key="1">
    <citation type="journal article" date="2015" name="Nature">
        <title>Complex archaea that bridge the gap between prokaryotes and eukaryotes.</title>
        <authorList>
            <person name="Spang A."/>
            <person name="Saw J.H."/>
            <person name="Jorgensen S.L."/>
            <person name="Zaremba-Niedzwiedzka K."/>
            <person name="Martijn J."/>
            <person name="Lind A.E."/>
            <person name="van Eijk R."/>
            <person name="Schleper C."/>
            <person name="Guy L."/>
            <person name="Ettema T.J."/>
        </authorList>
    </citation>
    <scope>NUCLEOTIDE SEQUENCE</scope>
</reference>
<comment type="caution">
    <text evidence="1">The sequence shown here is derived from an EMBL/GenBank/DDBJ whole genome shotgun (WGS) entry which is preliminary data.</text>
</comment>
<organism evidence="1">
    <name type="scientific">marine sediment metagenome</name>
    <dbReference type="NCBI Taxonomy" id="412755"/>
    <lineage>
        <taxon>unclassified sequences</taxon>
        <taxon>metagenomes</taxon>
        <taxon>ecological metagenomes</taxon>
    </lineage>
</organism>
<dbReference type="AlphaFoldDB" id="A0A0F9MHE0"/>
<gene>
    <name evidence="1" type="ORF">LCGC14_1155420</name>
</gene>
<accession>A0A0F9MHE0</accession>